<reference evidence="7 8" key="1">
    <citation type="journal article" date="2012" name="New Phytol.">
        <title>Insight into trade-off between wood decay and parasitism from the genome of a fungal forest pathogen.</title>
        <authorList>
            <person name="Olson A."/>
            <person name="Aerts A."/>
            <person name="Asiegbu F."/>
            <person name="Belbahri L."/>
            <person name="Bouzid O."/>
            <person name="Broberg A."/>
            <person name="Canback B."/>
            <person name="Coutinho P.M."/>
            <person name="Cullen D."/>
            <person name="Dalman K."/>
            <person name="Deflorio G."/>
            <person name="van Diepen L.T."/>
            <person name="Dunand C."/>
            <person name="Duplessis S."/>
            <person name="Durling M."/>
            <person name="Gonthier P."/>
            <person name="Grimwood J."/>
            <person name="Fossdal C.G."/>
            <person name="Hansson D."/>
            <person name="Henrissat B."/>
            <person name="Hietala A."/>
            <person name="Himmelstrand K."/>
            <person name="Hoffmeister D."/>
            <person name="Hogberg N."/>
            <person name="James T.Y."/>
            <person name="Karlsson M."/>
            <person name="Kohler A."/>
            <person name="Kues U."/>
            <person name="Lee Y.H."/>
            <person name="Lin Y.C."/>
            <person name="Lind M."/>
            <person name="Lindquist E."/>
            <person name="Lombard V."/>
            <person name="Lucas S."/>
            <person name="Lunden K."/>
            <person name="Morin E."/>
            <person name="Murat C."/>
            <person name="Park J."/>
            <person name="Raffaello T."/>
            <person name="Rouze P."/>
            <person name="Salamov A."/>
            <person name="Schmutz J."/>
            <person name="Solheim H."/>
            <person name="Stahlberg J."/>
            <person name="Velez H."/>
            <person name="de Vries R.P."/>
            <person name="Wiebenga A."/>
            <person name="Woodward S."/>
            <person name="Yakovlev I."/>
            <person name="Garbelotto M."/>
            <person name="Martin F."/>
            <person name="Grigoriev I.V."/>
            <person name="Stenlid J."/>
        </authorList>
    </citation>
    <scope>NUCLEOTIDE SEQUENCE [LARGE SCALE GENOMIC DNA]</scope>
    <source>
        <strain evidence="7 8">TC 32-1</strain>
    </source>
</reference>
<dbReference type="GO" id="GO:0070897">
    <property type="term" value="P:transcription preinitiation complex assembly"/>
    <property type="evidence" value="ECO:0007669"/>
    <property type="project" value="InterPro"/>
</dbReference>
<evidence type="ECO:0000313" key="7">
    <source>
        <dbReference type="EMBL" id="ETW77444.1"/>
    </source>
</evidence>
<gene>
    <name evidence="7" type="ORF">HETIRDRAFT_421573</name>
</gene>
<evidence type="ECO:0000313" key="8">
    <source>
        <dbReference type="Proteomes" id="UP000030671"/>
    </source>
</evidence>
<dbReference type="SUPFAM" id="SSF57783">
    <property type="entry name" value="Zinc beta-ribbon"/>
    <property type="match status" value="1"/>
</dbReference>
<dbReference type="Proteomes" id="UP000030671">
    <property type="component" value="Unassembled WGS sequence"/>
</dbReference>
<evidence type="ECO:0000256" key="1">
    <source>
        <dbReference type="ARBA" id="ARBA00022737"/>
    </source>
</evidence>
<keyword evidence="5" id="KW-0862">Zinc</keyword>
<evidence type="ECO:0000256" key="4">
    <source>
        <dbReference type="ARBA" id="ARBA00031706"/>
    </source>
</evidence>
<dbReference type="GeneID" id="20673733"/>
<evidence type="ECO:0000256" key="5">
    <source>
        <dbReference type="PROSITE-ProRule" id="PRU00469"/>
    </source>
</evidence>
<dbReference type="PANTHER" id="PTHR11618">
    <property type="entry name" value="TRANSCRIPTION INITIATION FACTOR IIB-RELATED"/>
    <property type="match status" value="1"/>
</dbReference>
<dbReference type="InterPro" id="IPR036915">
    <property type="entry name" value="Cyclin-like_sf"/>
</dbReference>
<proteinExistence type="predicted"/>
<dbReference type="GO" id="GO:0097550">
    <property type="term" value="C:transcription preinitiation complex"/>
    <property type="evidence" value="ECO:0007669"/>
    <property type="project" value="TreeGrafter"/>
</dbReference>
<keyword evidence="5" id="KW-0479">Metal-binding</keyword>
<evidence type="ECO:0000256" key="2">
    <source>
        <dbReference type="ARBA" id="ARBA00023015"/>
    </source>
</evidence>
<dbReference type="Gene3D" id="1.10.472.10">
    <property type="entry name" value="Cyclin-like"/>
    <property type="match status" value="1"/>
</dbReference>
<feature type="domain" description="TFIIB-type" evidence="6">
    <location>
        <begin position="13"/>
        <end position="46"/>
    </location>
</feature>
<dbReference type="AlphaFoldDB" id="W4JVD7"/>
<dbReference type="PANTHER" id="PTHR11618:SF13">
    <property type="entry name" value="TRANSCRIPTION INITIATION FACTOR IIB"/>
    <property type="match status" value="1"/>
</dbReference>
<evidence type="ECO:0000256" key="3">
    <source>
        <dbReference type="ARBA" id="ARBA00023163"/>
    </source>
</evidence>
<dbReference type="KEGG" id="hir:HETIRDRAFT_421573"/>
<keyword evidence="1" id="KW-0677">Repeat</keyword>
<sequence>MLYDYPFAPDLAVRLECKDCKNQQPNIVEDLHTGDCICGDCGLVLEARRVDTSVEWRTFADDDYSTNQSRVGDLYDVTAGATVDYGTFIDGDHGSSIAKSLQHTAIKTLSPEQRKRDSAFGRIQHWCDILDLPFTVSTSARRLWSSIQNQTKGANKEPIYAACIFVACQSNGAPRTYAEITNKMSIKEKSLNRWVKVLKKQSLSTSSSNTTNPEAILPRACTQLNLSQVIEMRCKTLIARYRELDLSGDHARSPLSIAGGVICFGSCLLGSSKAFTDVALAVGVTPRTVSDVYNVCFKRRTDLVPAEWIENGTASFARLPGHIIGQKSVSEPKPRRA</sequence>
<dbReference type="RefSeq" id="XP_009550948.1">
    <property type="nucleotide sequence ID" value="XM_009552653.1"/>
</dbReference>
<keyword evidence="3" id="KW-0804">Transcription</keyword>
<dbReference type="InterPro" id="IPR000812">
    <property type="entry name" value="TFIIB"/>
</dbReference>
<dbReference type="HOGENOM" id="CLU_043736_1_0_1"/>
<organism evidence="7 8">
    <name type="scientific">Heterobasidion irregulare (strain TC 32-1)</name>
    <dbReference type="NCBI Taxonomy" id="747525"/>
    <lineage>
        <taxon>Eukaryota</taxon>
        <taxon>Fungi</taxon>
        <taxon>Dikarya</taxon>
        <taxon>Basidiomycota</taxon>
        <taxon>Agaricomycotina</taxon>
        <taxon>Agaricomycetes</taxon>
        <taxon>Russulales</taxon>
        <taxon>Bondarzewiaceae</taxon>
        <taxon>Heterobasidion</taxon>
        <taxon>Heterobasidion annosum species complex</taxon>
    </lineage>
</organism>
<dbReference type="Pfam" id="PF08271">
    <property type="entry name" value="Zn_Ribbon_TF"/>
    <property type="match status" value="1"/>
</dbReference>
<protein>
    <recommendedName>
        <fullName evidence="4">General transcription factor TFIIB</fullName>
    </recommendedName>
</protein>
<dbReference type="InParanoid" id="W4JVD7"/>
<dbReference type="GO" id="GO:0008270">
    <property type="term" value="F:zinc ion binding"/>
    <property type="evidence" value="ECO:0007669"/>
    <property type="project" value="UniProtKB-KW"/>
</dbReference>
<dbReference type="PROSITE" id="PS51134">
    <property type="entry name" value="ZF_TFIIB"/>
    <property type="match status" value="1"/>
</dbReference>
<dbReference type="InterPro" id="IPR013150">
    <property type="entry name" value="TFIIB_cyclin"/>
</dbReference>
<dbReference type="Gene3D" id="1.10.472.170">
    <property type="match status" value="1"/>
</dbReference>
<keyword evidence="8" id="KW-1185">Reference proteome</keyword>
<dbReference type="OrthoDB" id="25790at2759"/>
<dbReference type="InterPro" id="IPR013137">
    <property type="entry name" value="Znf_TFIIB"/>
</dbReference>
<dbReference type="EMBL" id="KI925463">
    <property type="protein sequence ID" value="ETW77444.1"/>
    <property type="molecule type" value="Genomic_DNA"/>
</dbReference>
<dbReference type="STRING" id="747525.W4JVD7"/>
<dbReference type="PRINTS" id="PR00685">
    <property type="entry name" value="TIFACTORIIB"/>
</dbReference>
<evidence type="ECO:0000259" key="6">
    <source>
        <dbReference type="PROSITE" id="PS51134"/>
    </source>
</evidence>
<accession>W4JVD7</accession>
<dbReference type="GO" id="GO:0017025">
    <property type="term" value="F:TBP-class protein binding"/>
    <property type="evidence" value="ECO:0007669"/>
    <property type="project" value="InterPro"/>
</dbReference>
<keyword evidence="2" id="KW-0805">Transcription regulation</keyword>
<dbReference type="GO" id="GO:0005634">
    <property type="term" value="C:nucleus"/>
    <property type="evidence" value="ECO:0007669"/>
    <property type="project" value="TreeGrafter"/>
</dbReference>
<dbReference type="Pfam" id="PF00382">
    <property type="entry name" value="TFIIB"/>
    <property type="match status" value="1"/>
</dbReference>
<name>W4JVD7_HETIT</name>
<dbReference type="SUPFAM" id="SSF47954">
    <property type="entry name" value="Cyclin-like"/>
    <property type="match status" value="2"/>
</dbReference>
<keyword evidence="5" id="KW-0863">Zinc-finger</keyword>
<dbReference type="eggNOG" id="KOG1597">
    <property type="taxonomic scope" value="Eukaryota"/>
</dbReference>